<dbReference type="SUPFAM" id="SSF75304">
    <property type="entry name" value="Amidase signature (AS) enzymes"/>
    <property type="match status" value="1"/>
</dbReference>
<evidence type="ECO:0000256" key="1">
    <source>
        <dbReference type="ARBA" id="ARBA00009199"/>
    </source>
</evidence>
<dbReference type="EC" id="3.5.1.4" evidence="3"/>
<dbReference type="GO" id="GO:0004040">
    <property type="term" value="F:amidase activity"/>
    <property type="evidence" value="ECO:0007669"/>
    <property type="project" value="UniProtKB-EC"/>
</dbReference>
<sequence>MIDATQMAQNVHSKEVSPLELVKEAIQKTERINPKLNAITNERFEKALNEAKTRDFSGKLFAGVPIFLKDLGQEQEGEPSTSGSKLFKDYRATASDYYVQKLEELGFIILGRTNTPEFGFKNISDSALHGSVNLPDDLSRNAGGSSGGAAALVAAGISPLAPASDGGGSIRIPASFNGLIGLKPTRGRIPVGPSSYRGWQGASVQFALTKTVRDTKNLLQGLQVYQIESPFPLPTLTKEDFQQKSKKPLKIAVQLDSPIGGLVSEDAKQAVKKAIAFLEQEGHYVTLIDKPVIDGIEAMQTYYLITSVETAAMFDRIEHFLKRPLTTDDMEVMSWALYQMGQNIAAKDYTKAISQWDQYSRLMALFHQEYDVLLSPTTADVAPKHEQLLLTKQQLIRLENSEDVSLDEQKELVWDMFANSLDLTPFTQQANMTGQPSISLPVYRNEDKLAIGIQLTAAKGREDLLLSIAELFEKNQQFL</sequence>
<dbReference type="InterPro" id="IPR020556">
    <property type="entry name" value="Amidase_CS"/>
</dbReference>
<keyword evidence="3" id="KW-0378">Hydrolase</keyword>
<feature type="domain" description="Amidase" evidence="2">
    <location>
        <begin position="20"/>
        <end position="466"/>
    </location>
</feature>
<gene>
    <name evidence="3" type="ORF">JHK64_06185</name>
</gene>
<dbReference type="EMBL" id="JAENBP010000008">
    <property type="protein sequence ID" value="MBJ8350219.1"/>
    <property type="molecule type" value="Genomic_DNA"/>
</dbReference>
<evidence type="ECO:0000313" key="4">
    <source>
        <dbReference type="Proteomes" id="UP000644875"/>
    </source>
</evidence>
<protein>
    <submittedName>
        <fullName evidence="3">Amidase</fullName>
        <ecNumber evidence="3">3.5.1.4</ecNumber>
    </submittedName>
</protein>
<comment type="caution">
    <text evidence="3">The sequence shown here is derived from an EMBL/GenBank/DDBJ whole genome shotgun (WGS) entry which is preliminary data.</text>
</comment>
<evidence type="ECO:0000259" key="2">
    <source>
        <dbReference type="Pfam" id="PF01425"/>
    </source>
</evidence>
<dbReference type="AlphaFoldDB" id="A0A934UDX2"/>
<proteinExistence type="inferred from homology"/>
<reference evidence="3 4" key="1">
    <citation type="journal article" date="2021" name="Int. J. Syst. Evol. Microbiol.">
        <title>Streptococcus vicugnae sp. nov., isolated from faeces of alpacas (Vicugna pacos) and cattle (Bos taurus), Streptococcus zalophi sp. nov., and Streptococcus pacificus sp. nov., isolated from respiratory tract of California sea lions (Zalophus californianus).</title>
        <authorList>
            <person name="Volokhov D.V."/>
            <person name="Zagorodnyaya T.A."/>
            <person name="Shen Z."/>
            <person name="Blom J."/>
            <person name="Furtak V.A."/>
            <person name="Eisenberg T."/>
            <person name="Fan P."/>
            <person name="Jeong K.C."/>
            <person name="Gao Y."/>
            <person name="Zhang S."/>
            <person name="Amselle M."/>
        </authorList>
    </citation>
    <scope>NUCLEOTIDE SEQUENCE [LARGE SCALE GENOMIC DNA]</scope>
    <source>
        <strain evidence="4">CSL7508-lung</strain>
    </source>
</reference>
<organism evidence="3 4">
    <name type="scientific">Streptococcus zalophi</name>
    <dbReference type="NCBI Taxonomy" id="640031"/>
    <lineage>
        <taxon>Bacteria</taxon>
        <taxon>Bacillati</taxon>
        <taxon>Bacillota</taxon>
        <taxon>Bacilli</taxon>
        <taxon>Lactobacillales</taxon>
        <taxon>Streptococcaceae</taxon>
        <taxon>Streptococcus</taxon>
    </lineage>
</organism>
<dbReference type="NCBIfam" id="NF005099">
    <property type="entry name" value="PRK06529.1"/>
    <property type="match status" value="1"/>
</dbReference>
<evidence type="ECO:0000313" key="3">
    <source>
        <dbReference type="EMBL" id="MBJ8350219.1"/>
    </source>
</evidence>
<dbReference type="Gene3D" id="3.90.1300.10">
    <property type="entry name" value="Amidase signature (AS) domain"/>
    <property type="match status" value="1"/>
</dbReference>
<dbReference type="InterPro" id="IPR023631">
    <property type="entry name" value="Amidase_dom"/>
</dbReference>
<name>A0A934UDX2_9STRE</name>
<comment type="similarity">
    <text evidence="1">Belongs to the amidase family.</text>
</comment>
<dbReference type="InterPro" id="IPR036928">
    <property type="entry name" value="AS_sf"/>
</dbReference>
<dbReference type="Pfam" id="PF01425">
    <property type="entry name" value="Amidase"/>
    <property type="match status" value="1"/>
</dbReference>
<keyword evidence="4" id="KW-1185">Reference proteome</keyword>
<dbReference type="Proteomes" id="UP000644875">
    <property type="component" value="Unassembled WGS sequence"/>
</dbReference>
<dbReference type="InterPro" id="IPR000120">
    <property type="entry name" value="Amidase"/>
</dbReference>
<accession>A0A934UDX2</accession>
<dbReference type="PANTHER" id="PTHR11895:SF7">
    <property type="entry name" value="GLUTAMYL-TRNA(GLN) AMIDOTRANSFERASE SUBUNIT A, MITOCHONDRIAL"/>
    <property type="match status" value="1"/>
</dbReference>
<dbReference type="RefSeq" id="WP_199568135.1">
    <property type="nucleotide sequence ID" value="NZ_JAENBP010000008.1"/>
</dbReference>
<dbReference type="PANTHER" id="PTHR11895">
    <property type="entry name" value="TRANSAMIDASE"/>
    <property type="match status" value="1"/>
</dbReference>
<dbReference type="PROSITE" id="PS00571">
    <property type="entry name" value="AMIDASES"/>
    <property type="match status" value="1"/>
</dbReference>